<protein>
    <submittedName>
        <fullName evidence="1">Uncharacterized protein</fullName>
    </submittedName>
</protein>
<reference evidence="1" key="1">
    <citation type="journal article" date="2022" name="IScience">
        <title>Evolution of zygomycete secretomes and the origins of terrestrial fungal ecologies.</title>
        <authorList>
            <person name="Chang Y."/>
            <person name="Wang Y."/>
            <person name="Mondo S."/>
            <person name="Ahrendt S."/>
            <person name="Andreopoulos W."/>
            <person name="Barry K."/>
            <person name="Beard J."/>
            <person name="Benny G.L."/>
            <person name="Blankenship S."/>
            <person name="Bonito G."/>
            <person name="Cuomo C."/>
            <person name="Desiro A."/>
            <person name="Gervers K.A."/>
            <person name="Hundley H."/>
            <person name="Kuo A."/>
            <person name="LaButti K."/>
            <person name="Lang B.F."/>
            <person name="Lipzen A."/>
            <person name="O'Donnell K."/>
            <person name="Pangilinan J."/>
            <person name="Reynolds N."/>
            <person name="Sandor L."/>
            <person name="Smith M.E."/>
            <person name="Tsang A."/>
            <person name="Grigoriev I.V."/>
            <person name="Stajich J.E."/>
            <person name="Spatafora J.W."/>
        </authorList>
    </citation>
    <scope>NUCLEOTIDE SEQUENCE</scope>
    <source>
        <strain evidence="1">RSA 2281</strain>
    </source>
</reference>
<dbReference type="AlphaFoldDB" id="A0AAD5K9T4"/>
<evidence type="ECO:0000313" key="2">
    <source>
        <dbReference type="Proteomes" id="UP001209540"/>
    </source>
</evidence>
<accession>A0AAD5K9T4</accession>
<comment type="caution">
    <text evidence="1">The sequence shown here is derived from an EMBL/GenBank/DDBJ whole genome shotgun (WGS) entry which is preliminary data.</text>
</comment>
<proteinExistence type="predicted"/>
<sequence>MSNSRNEIELFEWVKNIEAGIRTTSRTYTEYPSRYEEMVTDGMLSSSTIEERIRFHLLKDGHPDFEHFLRTVKYNLAFEKFKVISSIHPSNPRYLRSLNIIEPLERLIQNRLASHRYAFCPHHQNYDGEEVHLFIMETQSGQLQPHRSKFARIQQRRIEEEEHRVYHRERVSELQRDLGRLKNTCYHIELVILVSLLEIRCFNNPNSWRGFLSRCCYRLIMESNAFIKCGVRKVTVKAQ</sequence>
<organism evidence="1 2">
    <name type="scientific">Phascolomyces articulosus</name>
    <dbReference type="NCBI Taxonomy" id="60185"/>
    <lineage>
        <taxon>Eukaryota</taxon>
        <taxon>Fungi</taxon>
        <taxon>Fungi incertae sedis</taxon>
        <taxon>Mucoromycota</taxon>
        <taxon>Mucoromycotina</taxon>
        <taxon>Mucoromycetes</taxon>
        <taxon>Mucorales</taxon>
        <taxon>Lichtheimiaceae</taxon>
        <taxon>Phascolomyces</taxon>
    </lineage>
</organism>
<gene>
    <name evidence="1" type="ORF">BDA99DRAFT_539016</name>
</gene>
<keyword evidence="2" id="KW-1185">Reference proteome</keyword>
<reference evidence="1" key="2">
    <citation type="submission" date="2023-02" db="EMBL/GenBank/DDBJ databases">
        <authorList>
            <consortium name="DOE Joint Genome Institute"/>
            <person name="Mondo S.J."/>
            <person name="Chang Y."/>
            <person name="Wang Y."/>
            <person name="Ahrendt S."/>
            <person name="Andreopoulos W."/>
            <person name="Barry K."/>
            <person name="Beard J."/>
            <person name="Benny G.L."/>
            <person name="Blankenship S."/>
            <person name="Bonito G."/>
            <person name="Cuomo C."/>
            <person name="Desiro A."/>
            <person name="Gervers K.A."/>
            <person name="Hundley H."/>
            <person name="Kuo A."/>
            <person name="LaButti K."/>
            <person name="Lang B.F."/>
            <person name="Lipzen A."/>
            <person name="O'Donnell K."/>
            <person name="Pangilinan J."/>
            <person name="Reynolds N."/>
            <person name="Sandor L."/>
            <person name="Smith M.W."/>
            <person name="Tsang A."/>
            <person name="Grigoriev I.V."/>
            <person name="Stajich J.E."/>
            <person name="Spatafora J.W."/>
        </authorList>
    </citation>
    <scope>NUCLEOTIDE SEQUENCE</scope>
    <source>
        <strain evidence="1">RSA 2281</strain>
    </source>
</reference>
<evidence type="ECO:0000313" key="1">
    <source>
        <dbReference type="EMBL" id="KAI9258000.1"/>
    </source>
</evidence>
<dbReference type="EMBL" id="JAIXMP010000019">
    <property type="protein sequence ID" value="KAI9258000.1"/>
    <property type="molecule type" value="Genomic_DNA"/>
</dbReference>
<name>A0AAD5K9T4_9FUNG</name>
<dbReference type="Proteomes" id="UP001209540">
    <property type="component" value="Unassembled WGS sequence"/>
</dbReference>